<proteinExistence type="predicted"/>
<sequence>MDVFKAYSLGTSAYLALQSLPLLITPRLIVTLLPSEPRRITDLETYLCRSQGLALLAFATLILLLTGLLPVSSTSEAEGSSTPYANPTTIVTTLYHFSSAAYLYTQLSSGWNFAFTCGIIASASLFCMGLWVLMFGGGRGHVSKRTGADKRTSNFPFSNAESRKRRKR</sequence>
<accession>A0ACC3NXS6</accession>
<keyword evidence="2" id="KW-1185">Reference proteome</keyword>
<dbReference type="Proteomes" id="UP001281147">
    <property type="component" value="Unassembled WGS sequence"/>
</dbReference>
<dbReference type="EMBL" id="JAUTXU010000003">
    <property type="protein sequence ID" value="KAK3725209.1"/>
    <property type="molecule type" value="Genomic_DNA"/>
</dbReference>
<evidence type="ECO:0000313" key="2">
    <source>
        <dbReference type="Proteomes" id="UP001281147"/>
    </source>
</evidence>
<name>A0ACC3NXS6_9PEZI</name>
<protein>
    <submittedName>
        <fullName evidence="1">Uncharacterized protein</fullName>
    </submittedName>
</protein>
<evidence type="ECO:0000313" key="1">
    <source>
        <dbReference type="EMBL" id="KAK3725209.1"/>
    </source>
</evidence>
<gene>
    <name evidence="1" type="ORF">LTR37_000720</name>
</gene>
<reference evidence="1" key="1">
    <citation type="submission" date="2023-07" db="EMBL/GenBank/DDBJ databases">
        <title>Black Yeasts Isolated from many extreme environments.</title>
        <authorList>
            <person name="Coleine C."/>
            <person name="Stajich J.E."/>
            <person name="Selbmann L."/>
        </authorList>
    </citation>
    <scope>NUCLEOTIDE SEQUENCE</scope>
    <source>
        <strain evidence="1">CCFEE 5714</strain>
    </source>
</reference>
<organism evidence="1 2">
    <name type="scientific">Vermiconidia calcicola</name>
    <dbReference type="NCBI Taxonomy" id="1690605"/>
    <lineage>
        <taxon>Eukaryota</taxon>
        <taxon>Fungi</taxon>
        <taxon>Dikarya</taxon>
        <taxon>Ascomycota</taxon>
        <taxon>Pezizomycotina</taxon>
        <taxon>Dothideomycetes</taxon>
        <taxon>Dothideomycetidae</taxon>
        <taxon>Mycosphaerellales</taxon>
        <taxon>Extremaceae</taxon>
        <taxon>Vermiconidia</taxon>
    </lineage>
</organism>
<comment type="caution">
    <text evidence="1">The sequence shown here is derived from an EMBL/GenBank/DDBJ whole genome shotgun (WGS) entry which is preliminary data.</text>
</comment>